<evidence type="ECO:0000313" key="10">
    <source>
        <dbReference type="Proteomes" id="UP000076079"/>
    </source>
</evidence>
<comment type="cofactor">
    <cofactor evidence="1">
        <name>Zn(2+)</name>
        <dbReference type="ChEBI" id="CHEBI:29105"/>
    </cofactor>
</comment>
<reference evidence="9 10" key="1">
    <citation type="journal article" date="2016" name="Genome Announc.">
        <title>First Complete Genome Sequence of a Subdivision 6 Acidobacterium Strain.</title>
        <authorList>
            <person name="Huang S."/>
            <person name="Vieira S."/>
            <person name="Bunk B."/>
            <person name="Riedel T."/>
            <person name="Sproer C."/>
            <person name="Overmann J."/>
        </authorList>
    </citation>
    <scope>NUCLEOTIDE SEQUENCE [LARGE SCALE GENOMIC DNA]</scope>
    <source>
        <strain evidence="10">DSM 100886 HEG_-6_39</strain>
    </source>
</reference>
<dbReference type="RefSeq" id="WP_234800520.1">
    <property type="nucleotide sequence ID" value="NZ_CP015136.1"/>
</dbReference>
<dbReference type="GO" id="GO:0004222">
    <property type="term" value="F:metalloendopeptidase activity"/>
    <property type="evidence" value="ECO:0007669"/>
    <property type="project" value="TreeGrafter"/>
</dbReference>
<accession>A0A143PUB2</accession>
<dbReference type="STRING" id="1855912.LuPra_04644"/>
<dbReference type="PANTHER" id="PTHR21666">
    <property type="entry name" value="PEPTIDASE-RELATED"/>
    <property type="match status" value="1"/>
</dbReference>
<dbReference type="Proteomes" id="UP000076079">
    <property type="component" value="Chromosome"/>
</dbReference>
<keyword evidence="5" id="KW-0862">Zinc</keyword>
<dbReference type="Pfam" id="PF01551">
    <property type="entry name" value="Peptidase_M23"/>
    <property type="match status" value="1"/>
</dbReference>
<feature type="transmembrane region" description="Helical" evidence="7">
    <location>
        <begin position="12"/>
        <end position="33"/>
    </location>
</feature>
<dbReference type="InterPro" id="IPR016047">
    <property type="entry name" value="M23ase_b-sheet_dom"/>
</dbReference>
<keyword evidence="10" id="KW-1185">Reference proteome</keyword>
<dbReference type="KEGG" id="abac:LuPra_04644"/>
<evidence type="ECO:0000256" key="7">
    <source>
        <dbReference type="SAM" id="Phobius"/>
    </source>
</evidence>
<dbReference type="SUPFAM" id="SSF51261">
    <property type="entry name" value="Duplicated hybrid motif"/>
    <property type="match status" value="1"/>
</dbReference>
<dbReference type="PATRIC" id="fig|1813736.3.peg.4899"/>
<dbReference type="CDD" id="cd12797">
    <property type="entry name" value="M23_peptidase"/>
    <property type="match status" value="1"/>
</dbReference>
<keyword evidence="7" id="KW-0472">Membrane</keyword>
<keyword evidence="2" id="KW-0645">Protease</keyword>
<organism evidence="9 10">
    <name type="scientific">Luteitalea pratensis</name>
    <dbReference type="NCBI Taxonomy" id="1855912"/>
    <lineage>
        <taxon>Bacteria</taxon>
        <taxon>Pseudomonadati</taxon>
        <taxon>Acidobacteriota</taxon>
        <taxon>Vicinamibacteria</taxon>
        <taxon>Vicinamibacterales</taxon>
        <taxon>Vicinamibacteraceae</taxon>
        <taxon>Luteitalea</taxon>
    </lineage>
</organism>
<evidence type="ECO:0000259" key="8">
    <source>
        <dbReference type="Pfam" id="PF01551"/>
    </source>
</evidence>
<dbReference type="InterPro" id="IPR011055">
    <property type="entry name" value="Dup_hybrid_motif"/>
</dbReference>
<evidence type="ECO:0000313" key="9">
    <source>
        <dbReference type="EMBL" id="AMY11394.1"/>
    </source>
</evidence>
<evidence type="ECO:0000256" key="2">
    <source>
        <dbReference type="ARBA" id="ARBA00022670"/>
    </source>
</evidence>
<dbReference type="GO" id="GO:0006508">
    <property type="term" value="P:proteolysis"/>
    <property type="evidence" value="ECO:0007669"/>
    <property type="project" value="UniProtKB-KW"/>
</dbReference>
<keyword evidence="7" id="KW-1133">Transmembrane helix</keyword>
<sequence length="238" mass="25032">MKRARAESAAWTAVLVACATVALMGIATFMLHVHRDWGGRPSMVTRQSATMPAAAAKTRPARVLVPKAVGATPHEGAHDGAPAAGPPVVTDAIVEMLRARALTIPVSGLTAAALVPSFSEVRGERVHEALDIMAPTGTPVVAVEDGTVARLFTSKAGGLTIYQFDPSQSVAYYYAHLQGYASGVVDGATVRRGQVIGYVGSTGNANPAAPHLHFAIFVLGPEKRWWQGTPIDPYPVFR</sequence>
<keyword evidence="6" id="KW-0482">Metalloprotease</keyword>
<keyword evidence="3" id="KW-0479">Metal-binding</keyword>
<dbReference type="EMBL" id="CP015136">
    <property type="protein sequence ID" value="AMY11394.1"/>
    <property type="molecule type" value="Genomic_DNA"/>
</dbReference>
<feature type="domain" description="M23ase beta-sheet core" evidence="8">
    <location>
        <begin position="126"/>
        <end position="232"/>
    </location>
</feature>
<evidence type="ECO:0000256" key="3">
    <source>
        <dbReference type="ARBA" id="ARBA00022723"/>
    </source>
</evidence>
<name>A0A143PUB2_LUTPR</name>
<proteinExistence type="predicted"/>
<gene>
    <name evidence="9" type="primary">lytH</name>
    <name evidence="9" type="ORF">LuPra_04644</name>
</gene>
<dbReference type="AlphaFoldDB" id="A0A143PUB2"/>
<evidence type="ECO:0000256" key="4">
    <source>
        <dbReference type="ARBA" id="ARBA00022801"/>
    </source>
</evidence>
<dbReference type="PANTHER" id="PTHR21666:SF288">
    <property type="entry name" value="CELL DIVISION PROTEIN YTFB"/>
    <property type="match status" value="1"/>
</dbReference>
<evidence type="ECO:0000256" key="5">
    <source>
        <dbReference type="ARBA" id="ARBA00022833"/>
    </source>
</evidence>
<dbReference type="EC" id="3.4.-.-" evidence="9"/>
<dbReference type="InterPro" id="IPR050570">
    <property type="entry name" value="Cell_wall_metabolism_enzyme"/>
</dbReference>
<evidence type="ECO:0000256" key="1">
    <source>
        <dbReference type="ARBA" id="ARBA00001947"/>
    </source>
</evidence>
<evidence type="ECO:0000256" key="6">
    <source>
        <dbReference type="ARBA" id="ARBA00023049"/>
    </source>
</evidence>
<dbReference type="PROSITE" id="PS51257">
    <property type="entry name" value="PROKAR_LIPOPROTEIN"/>
    <property type="match status" value="1"/>
</dbReference>
<dbReference type="Gene3D" id="2.70.70.10">
    <property type="entry name" value="Glucose Permease (Domain IIA)"/>
    <property type="match status" value="1"/>
</dbReference>
<keyword evidence="4 9" id="KW-0378">Hydrolase</keyword>
<dbReference type="GO" id="GO:0046872">
    <property type="term" value="F:metal ion binding"/>
    <property type="evidence" value="ECO:0007669"/>
    <property type="project" value="UniProtKB-KW"/>
</dbReference>
<reference evidence="10" key="2">
    <citation type="submission" date="2016-04" db="EMBL/GenBank/DDBJ databases">
        <title>First Complete Genome Sequence of a Subdivision 6 Acidobacterium.</title>
        <authorList>
            <person name="Huang S."/>
            <person name="Vieira S."/>
            <person name="Bunk B."/>
            <person name="Riedel T."/>
            <person name="Sproeer C."/>
            <person name="Overmann J."/>
        </authorList>
    </citation>
    <scope>NUCLEOTIDE SEQUENCE [LARGE SCALE GENOMIC DNA]</scope>
    <source>
        <strain evidence="10">DSM 100886 HEG_-6_39</strain>
    </source>
</reference>
<protein>
    <submittedName>
        <fullName evidence="9">L-Ala--D-Glu endopeptidase</fullName>
        <ecNumber evidence="9">3.4.-.-</ecNumber>
    </submittedName>
</protein>
<keyword evidence="7" id="KW-0812">Transmembrane</keyword>